<dbReference type="EMBL" id="SDKM01000030">
    <property type="protein sequence ID" value="RYP83714.1"/>
    <property type="molecule type" value="Genomic_DNA"/>
</dbReference>
<sequence>MNAVPTDDELLASIRDLFEVVDPPPADLADGVLAALAAADLELEYELLTLVESTGVPNGVRSADTGSDTDSGPWTLEYSSDTCHLLVRVSTVDGTRRIDGWVVPAVPMAVSLSPVGSSGVTAQETQVDDHGRFEFTAPGSGQARLSFVPAAGDDPTAPRPFATPPFLV</sequence>
<proteinExistence type="predicted"/>
<organism evidence="1 2">
    <name type="scientific">Nocardioides guangzhouensis</name>
    <dbReference type="NCBI Taxonomy" id="2497878"/>
    <lineage>
        <taxon>Bacteria</taxon>
        <taxon>Bacillati</taxon>
        <taxon>Actinomycetota</taxon>
        <taxon>Actinomycetes</taxon>
        <taxon>Propionibacteriales</taxon>
        <taxon>Nocardioidaceae</taxon>
        <taxon>Nocardioides</taxon>
    </lineage>
</organism>
<accession>A0A4Q4Z9H3</accession>
<dbReference type="OrthoDB" id="3689408at2"/>
<gene>
    <name evidence="1" type="ORF">EKO23_18325</name>
</gene>
<name>A0A4Q4Z9H3_9ACTN</name>
<keyword evidence="2" id="KW-1185">Reference proteome</keyword>
<protein>
    <recommendedName>
        <fullName evidence="3">Carboxypeptidase regulatory-like domain-containing protein</fullName>
    </recommendedName>
</protein>
<comment type="caution">
    <text evidence="1">The sequence shown here is derived from an EMBL/GenBank/DDBJ whole genome shotgun (WGS) entry which is preliminary data.</text>
</comment>
<reference evidence="1 2" key="1">
    <citation type="submission" date="2019-01" db="EMBL/GenBank/DDBJ databases">
        <title>Nocardioides guangzhouensis sp. nov., an actinobacterium isolated from soil.</title>
        <authorList>
            <person name="Fu Y."/>
            <person name="Cai Y."/>
            <person name="Lin Z."/>
            <person name="Chen P."/>
        </authorList>
    </citation>
    <scope>NUCLEOTIDE SEQUENCE [LARGE SCALE GENOMIC DNA]</scope>
    <source>
        <strain evidence="1 2">130</strain>
    </source>
</reference>
<evidence type="ECO:0000313" key="1">
    <source>
        <dbReference type="EMBL" id="RYP83714.1"/>
    </source>
</evidence>
<dbReference type="RefSeq" id="WP_134719577.1">
    <property type="nucleotide sequence ID" value="NZ_SDKM01000030.1"/>
</dbReference>
<evidence type="ECO:0008006" key="3">
    <source>
        <dbReference type="Google" id="ProtNLM"/>
    </source>
</evidence>
<dbReference type="Proteomes" id="UP000295198">
    <property type="component" value="Unassembled WGS sequence"/>
</dbReference>
<evidence type="ECO:0000313" key="2">
    <source>
        <dbReference type="Proteomes" id="UP000295198"/>
    </source>
</evidence>
<dbReference type="AlphaFoldDB" id="A0A4Q4Z9H3"/>